<evidence type="ECO:0000313" key="7">
    <source>
        <dbReference type="EMBL" id="KAK9124971.1"/>
    </source>
</evidence>
<evidence type="ECO:0000256" key="6">
    <source>
        <dbReference type="SAM" id="Phobius"/>
    </source>
</evidence>
<dbReference type="EMBL" id="JBBNAG010000006">
    <property type="protein sequence ID" value="KAK9124971.1"/>
    <property type="molecule type" value="Genomic_DNA"/>
</dbReference>
<keyword evidence="8" id="KW-1185">Reference proteome</keyword>
<evidence type="ECO:0000256" key="1">
    <source>
        <dbReference type="ARBA" id="ARBA00004141"/>
    </source>
</evidence>
<evidence type="ECO:0000313" key="8">
    <source>
        <dbReference type="Proteomes" id="UP001419268"/>
    </source>
</evidence>
<feature type="transmembrane region" description="Helical" evidence="6">
    <location>
        <begin position="92"/>
        <end position="111"/>
    </location>
</feature>
<proteinExistence type="inferred from homology"/>
<keyword evidence="5 6" id="KW-0472">Membrane</keyword>
<name>A0AAP0J038_9MAGN</name>
<dbReference type="Proteomes" id="UP001419268">
    <property type="component" value="Unassembled WGS sequence"/>
</dbReference>
<keyword evidence="4 6" id="KW-1133">Transmembrane helix</keyword>
<evidence type="ECO:0000256" key="3">
    <source>
        <dbReference type="ARBA" id="ARBA00022692"/>
    </source>
</evidence>
<comment type="caution">
    <text evidence="7">The sequence shown here is derived from an EMBL/GenBank/DDBJ whole genome shotgun (WGS) entry which is preliminary data.</text>
</comment>
<dbReference type="AlphaFoldDB" id="A0AAP0J038"/>
<feature type="transmembrane region" description="Helical" evidence="6">
    <location>
        <begin position="154"/>
        <end position="173"/>
    </location>
</feature>
<protein>
    <recommendedName>
        <fullName evidence="9">Transmembrane protein 45A-like</fullName>
    </recommendedName>
</protein>
<feature type="transmembrane region" description="Helical" evidence="6">
    <location>
        <begin position="241"/>
        <end position="263"/>
    </location>
</feature>
<evidence type="ECO:0000256" key="4">
    <source>
        <dbReference type="ARBA" id="ARBA00022989"/>
    </source>
</evidence>
<evidence type="ECO:0008006" key="9">
    <source>
        <dbReference type="Google" id="ProtNLM"/>
    </source>
</evidence>
<dbReference type="GO" id="GO:0016020">
    <property type="term" value="C:membrane"/>
    <property type="evidence" value="ECO:0007669"/>
    <property type="project" value="UniProtKB-SubCell"/>
</dbReference>
<comment type="similarity">
    <text evidence="2">Belongs to the TMEM45 family.</text>
</comment>
<dbReference type="PANTHER" id="PTHR46285">
    <property type="entry name" value="PROTEINASE INHIBITOR I4, SERPIN (DUF716)-RELATED"/>
    <property type="match status" value="1"/>
</dbReference>
<keyword evidence="3 6" id="KW-0812">Transmembrane</keyword>
<gene>
    <name evidence="7" type="ORF">Scep_013817</name>
</gene>
<reference evidence="7 8" key="1">
    <citation type="submission" date="2024-01" db="EMBL/GenBank/DDBJ databases">
        <title>Genome assemblies of Stephania.</title>
        <authorList>
            <person name="Yang L."/>
        </authorList>
    </citation>
    <scope>NUCLEOTIDE SEQUENCE [LARGE SCALE GENOMIC DNA]</scope>
    <source>
        <strain evidence="7">JXDWG</strain>
        <tissue evidence="7">Leaf</tissue>
    </source>
</reference>
<dbReference type="Pfam" id="PF04819">
    <property type="entry name" value="DUF716"/>
    <property type="match status" value="1"/>
</dbReference>
<accession>A0AAP0J038</accession>
<dbReference type="InterPro" id="IPR006904">
    <property type="entry name" value="DUF716"/>
</dbReference>
<evidence type="ECO:0000256" key="5">
    <source>
        <dbReference type="ARBA" id="ARBA00023136"/>
    </source>
</evidence>
<organism evidence="7 8">
    <name type="scientific">Stephania cephalantha</name>
    <dbReference type="NCBI Taxonomy" id="152367"/>
    <lineage>
        <taxon>Eukaryota</taxon>
        <taxon>Viridiplantae</taxon>
        <taxon>Streptophyta</taxon>
        <taxon>Embryophyta</taxon>
        <taxon>Tracheophyta</taxon>
        <taxon>Spermatophyta</taxon>
        <taxon>Magnoliopsida</taxon>
        <taxon>Ranunculales</taxon>
        <taxon>Menispermaceae</taxon>
        <taxon>Menispermoideae</taxon>
        <taxon>Cissampelideae</taxon>
        <taxon>Stephania</taxon>
    </lineage>
</organism>
<comment type="subcellular location">
    <subcellularLocation>
        <location evidence="1">Membrane</location>
        <topology evidence="1">Multi-pass membrane protein</topology>
    </subcellularLocation>
</comment>
<feature type="transmembrane region" description="Helical" evidence="6">
    <location>
        <begin position="123"/>
        <end position="142"/>
    </location>
</feature>
<dbReference type="PANTHER" id="PTHR46285:SF3">
    <property type="entry name" value="PROTEINASE INHIBITOR I4, SERPIN (DUF716)"/>
    <property type="match status" value="1"/>
</dbReference>
<feature type="transmembrane region" description="Helical" evidence="6">
    <location>
        <begin position="53"/>
        <end position="72"/>
    </location>
</feature>
<feature type="transmembrane region" description="Helical" evidence="6">
    <location>
        <begin position="6"/>
        <end position="23"/>
    </location>
</feature>
<sequence>MGTMVGHVAPGLGFLIIGLWHLFNNTKIHALKPNSSFKSSPWFEFKFLRYLELYLIIFGTSLSISMELFIGPEKHQPLDPDWTIPSNHLHNFEHASISLSLLIYAIVAIILNKIRPKAHEGLTLFFAALAFSQQLFLFHLHSSDHMGVEGQYHLLLQSAIVVCLATTLMGIGLPNNFLVSFVRSLSIVFQGVWLILMGIMLWTPSLISKGCFMNLEEGHYVVRCEGEHALHRAKSLVNIQFSWFLSGLSIFALVFYIFVVKVYGQKVEYLSLESKEVNLDDEFEDLEMQVKGLGESHSFIQIKKGMPPIDMER</sequence>
<feature type="transmembrane region" description="Helical" evidence="6">
    <location>
        <begin position="185"/>
        <end position="207"/>
    </location>
</feature>
<evidence type="ECO:0000256" key="2">
    <source>
        <dbReference type="ARBA" id="ARBA00006948"/>
    </source>
</evidence>